<dbReference type="Gene3D" id="3.30.70.270">
    <property type="match status" value="1"/>
</dbReference>
<keyword evidence="1" id="KW-0645">Protease</keyword>
<gene>
    <name evidence="9" type="ORF">LUZ61_007738</name>
</gene>
<dbReference type="InterPro" id="IPR053134">
    <property type="entry name" value="RNA-dir_DNA_polymerase"/>
</dbReference>
<dbReference type="AlphaFoldDB" id="A0AAD5ZU75"/>
<dbReference type="GO" id="GO:0006508">
    <property type="term" value="P:proteolysis"/>
    <property type="evidence" value="ECO:0007669"/>
    <property type="project" value="UniProtKB-KW"/>
</dbReference>
<dbReference type="Pfam" id="PF08284">
    <property type="entry name" value="RVP_2"/>
    <property type="match status" value="1"/>
</dbReference>
<dbReference type="Proteomes" id="UP001210211">
    <property type="component" value="Unassembled WGS sequence"/>
</dbReference>
<dbReference type="PROSITE" id="PS50878">
    <property type="entry name" value="RT_POL"/>
    <property type="match status" value="1"/>
</dbReference>
<evidence type="ECO:0000256" key="1">
    <source>
        <dbReference type="ARBA" id="ARBA00022670"/>
    </source>
</evidence>
<proteinExistence type="predicted"/>
<reference evidence="9 10" key="1">
    <citation type="journal article" date="2022" name="Cell">
        <title>Repeat-based holocentromeres influence genome architecture and karyotype evolution.</title>
        <authorList>
            <person name="Hofstatter P.G."/>
            <person name="Thangavel G."/>
            <person name="Lux T."/>
            <person name="Neumann P."/>
            <person name="Vondrak T."/>
            <person name="Novak P."/>
            <person name="Zhang M."/>
            <person name="Costa L."/>
            <person name="Castellani M."/>
            <person name="Scott A."/>
            <person name="Toegelov H."/>
            <person name="Fuchs J."/>
            <person name="Mata-Sucre Y."/>
            <person name="Dias Y."/>
            <person name="Vanzela A.L.L."/>
            <person name="Huettel B."/>
            <person name="Almeida C.C.S."/>
            <person name="Simkova H."/>
            <person name="Souza G."/>
            <person name="Pedrosa-Harand A."/>
            <person name="Macas J."/>
            <person name="Mayer K.F.X."/>
            <person name="Houben A."/>
            <person name="Marques A."/>
        </authorList>
    </citation>
    <scope>NUCLEOTIDE SEQUENCE [LARGE SCALE GENOMIC DNA]</scope>
    <source>
        <strain evidence="9">RhyTen1mFocal</strain>
    </source>
</reference>
<dbReference type="Gene3D" id="3.10.10.10">
    <property type="entry name" value="HIV Type 1 Reverse Transcriptase, subunit A, domain 1"/>
    <property type="match status" value="1"/>
</dbReference>
<dbReference type="InterPro" id="IPR043128">
    <property type="entry name" value="Rev_trsase/Diguanyl_cyclase"/>
</dbReference>
<comment type="caution">
    <text evidence="9">The sequence shown here is derived from an EMBL/GenBank/DDBJ whole genome shotgun (WGS) entry which is preliminary data.</text>
</comment>
<dbReference type="SUPFAM" id="SSF50630">
    <property type="entry name" value="Acid proteases"/>
    <property type="match status" value="1"/>
</dbReference>
<keyword evidence="4" id="KW-0540">Nuclease</keyword>
<dbReference type="GO" id="GO:0004519">
    <property type="term" value="F:endonuclease activity"/>
    <property type="evidence" value="ECO:0007669"/>
    <property type="project" value="UniProtKB-KW"/>
</dbReference>
<dbReference type="CDD" id="cd01647">
    <property type="entry name" value="RT_LTR"/>
    <property type="match status" value="1"/>
</dbReference>
<keyword evidence="10" id="KW-1185">Reference proteome</keyword>
<dbReference type="Gene3D" id="2.40.70.10">
    <property type="entry name" value="Acid Proteases"/>
    <property type="match status" value="1"/>
</dbReference>
<dbReference type="Pfam" id="PF00078">
    <property type="entry name" value="RVT_1"/>
    <property type="match status" value="1"/>
</dbReference>
<evidence type="ECO:0000256" key="4">
    <source>
        <dbReference type="ARBA" id="ARBA00022722"/>
    </source>
</evidence>
<accession>A0AAD5ZU75</accession>
<evidence type="ECO:0000313" key="9">
    <source>
        <dbReference type="EMBL" id="KAJ3704033.1"/>
    </source>
</evidence>
<dbReference type="CDD" id="cd00303">
    <property type="entry name" value="retropepsin_like"/>
    <property type="match status" value="1"/>
</dbReference>
<evidence type="ECO:0000256" key="7">
    <source>
        <dbReference type="ARBA" id="ARBA00022918"/>
    </source>
</evidence>
<dbReference type="PANTHER" id="PTHR24559:SF450">
    <property type="entry name" value="RNA-DIRECTED DNA POLYMERASE HOMOLOG"/>
    <property type="match status" value="1"/>
</dbReference>
<evidence type="ECO:0000256" key="3">
    <source>
        <dbReference type="ARBA" id="ARBA00022695"/>
    </source>
</evidence>
<keyword evidence="6" id="KW-0378">Hydrolase</keyword>
<dbReference type="SUPFAM" id="SSF56672">
    <property type="entry name" value="DNA/RNA polymerases"/>
    <property type="match status" value="1"/>
</dbReference>
<keyword evidence="5" id="KW-0255">Endonuclease</keyword>
<evidence type="ECO:0000313" key="10">
    <source>
        <dbReference type="Proteomes" id="UP001210211"/>
    </source>
</evidence>
<dbReference type="InterPro" id="IPR043502">
    <property type="entry name" value="DNA/RNA_pol_sf"/>
</dbReference>
<sequence length="451" mass="51228">MHFLTNCSLNDDSVVHSDEPIIEHSDISMCTPQDCPESQSLKFRGYIQHKPIIALLDSGGTHSFIHPSIVNSVQLPTLPATSMIVKTASGTKLISNLKCEGLQLQLQNHTFIGDLRVLEVQGYDIILGMDWIAKMGPMVIDCDKGVVQFSKGGQVIILKVQHEQAEIQLCEANINVSQEWSKGHEVIIAHLFLSEEANSSPPQLAKYILPELKEVVQQYTQVFYEPSSLPPIRVLDHSIPLKPETQPINLRPYRFSHFQRLEIEKIIEELLHSGYIRPSSSPFASPILLVRKKDNSWRLCVDYRQLNDIIVKNKFPIPIIDDLLDELKGATIFSKIDLKAGYHQIRMHAFDIYKIAFRTHLGHYEFTVMPFGLTNAPATFQALMNLIFKPHLTKFILVFFDDILIYSQSVEDHVKHLAIALQILKDNQLFAKFSKCEIGTNKVEYLGHLIS</sequence>
<dbReference type="EMBL" id="JAMRDG010000001">
    <property type="protein sequence ID" value="KAJ3704033.1"/>
    <property type="molecule type" value="Genomic_DNA"/>
</dbReference>
<protein>
    <recommendedName>
        <fullName evidence="8">Reverse transcriptase domain-containing protein</fullName>
    </recommendedName>
</protein>
<keyword evidence="3" id="KW-0548">Nucleotidyltransferase</keyword>
<organism evidence="9 10">
    <name type="scientific">Rhynchospora tenuis</name>
    <dbReference type="NCBI Taxonomy" id="198213"/>
    <lineage>
        <taxon>Eukaryota</taxon>
        <taxon>Viridiplantae</taxon>
        <taxon>Streptophyta</taxon>
        <taxon>Embryophyta</taxon>
        <taxon>Tracheophyta</taxon>
        <taxon>Spermatophyta</taxon>
        <taxon>Magnoliopsida</taxon>
        <taxon>Liliopsida</taxon>
        <taxon>Poales</taxon>
        <taxon>Cyperaceae</taxon>
        <taxon>Cyperoideae</taxon>
        <taxon>Rhynchosporeae</taxon>
        <taxon>Rhynchospora</taxon>
    </lineage>
</organism>
<dbReference type="GO" id="GO:0003964">
    <property type="term" value="F:RNA-directed DNA polymerase activity"/>
    <property type="evidence" value="ECO:0007669"/>
    <property type="project" value="UniProtKB-KW"/>
</dbReference>
<dbReference type="InterPro" id="IPR000477">
    <property type="entry name" value="RT_dom"/>
</dbReference>
<dbReference type="PANTHER" id="PTHR24559">
    <property type="entry name" value="TRANSPOSON TY3-I GAG-POL POLYPROTEIN"/>
    <property type="match status" value="1"/>
</dbReference>
<keyword evidence="7" id="KW-0695">RNA-directed DNA polymerase</keyword>
<evidence type="ECO:0000259" key="8">
    <source>
        <dbReference type="PROSITE" id="PS50878"/>
    </source>
</evidence>
<dbReference type="InterPro" id="IPR021109">
    <property type="entry name" value="Peptidase_aspartic_dom_sf"/>
</dbReference>
<evidence type="ECO:0000256" key="2">
    <source>
        <dbReference type="ARBA" id="ARBA00022679"/>
    </source>
</evidence>
<evidence type="ECO:0000256" key="6">
    <source>
        <dbReference type="ARBA" id="ARBA00022801"/>
    </source>
</evidence>
<keyword evidence="2" id="KW-0808">Transferase</keyword>
<dbReference type="GO" id="GO:0008233">
    <property type="term" value="F:peptidase activity"/>
    <property type="evidence" value="ECO:0007669"/>
    <property type="project" value="UniProtKB-KW"/>
</dbReference>
<dbReference type="FunFam" id="3.10.10.10:FF:000007">
    <property type="entry name" value="Retrovirus-related Pol polyprotein from transposon 17.6-like Protein"/>
    <property type="match status" value="1"/>
</dbReference>
<feature type="domain" description="Reverse transcriptase" evidence="8">
    <location>
        <begin position="271"/>
        <end position="450"/>
    </location>
</feature>
<name>A0AAD5ZU75_9POAL</name>
<evidence type="ECO:0000256" key="5">
    <source>
        <dbReference type="ARBA" id="ARBA00022759"/>
    </source>
</evidence>